<dbReference type="InterPro" id="IPR045055">
    <property type="entry name" value="DNA2/NAM7-like"/>
</dbReference>
<dbReference type="CDD" id="cd21400">
    <property type="entry name" value="ZBD_UPF1-like"/>
    <property type="match status" value="1"/>
</dbReference>
<dbReference type="VEuPathDB" id="AmoebaDB:EIN_418550"/>
<dbReference type="InterPro" id="IPR041679">
    <property type="entry name" value="DNA2/NAM7-like_C"/>
</dbReference>
<evidence type="ECO:0000256" key="12">
    <source>
        <dbReference type="SAM" id="MobiDB-lite"/>
    </source>
</evidence>
<dbReference type="CDD" id="cd18808">
    <property type="entry name" value="SF1_C_Upf1"/>
    <property type="match status" value="1"/>
</dbReference>
<dbReference type="GO" id="GO:0008270">
    <property type="term" value="F:zinc ion binding"/>
    <property type="evidence" value="ECO:0007669"/>
    <property type="project" value="UniProtKB-UniRule"/>
</dbReference>
<evidence type="ECO:0000256" key="5">
    <source>
        <dbReference type="ARBA" id="ARBA00022741"/>
    </source>
</evidence>
<dbReference type="InterPro" id="IPR047187">
    <property type="entry name" value="SF1_C_Upf1"/>
</dbReference>
<evidence type="ECO:0000256" key="8">
    <source>
        <dbReference type="ARBA" id="ARBA00022806"/>
    </source>
</evidence>
<dbReference type="Proteomes" id="UP000014680">
    <property type="component" value="Unassembled WGS sequence"/>
</dbReference>
<keyword evidence="8" id="KW-0347">Helicase</keyword>
<name>A0A0A1U1T2_ENTIV</name>
<dbReference type="PANTHER" id="PTHR10887">
    <property type="entry name" value="DNA2/NAM7 HELICASE FAMILY"/>
    <property type="match status" value="1"/>
</dbReference>
<evidence type="ECO:0000313" key="15">
    <source>
        <dbReference type="Proteomes" id="UP000014680"/>
    </source>
</evidence>
<dbReference type="Pfam" id="PF13087">
    <property type="entry name" value="AAA_12"/>
    <property type="match status" value="1"/>
</dbReference>
<proteinExistence type="inferred from homology"/>
<dbReference type="PROSITE" id="PS51997">
    <property type="entry name" value="UPF1_CH_RICH"/>
    <property type="match status" value="1"/>
</dbReference>
<dbReference type="OMA" id="QYMQMNG"/>
<evidence type="ECO:0000256" key="3">
    <source>
        <dbReference type="ARBA" id="ARBA00022490"/>
    </source>
</evidence>
<evidence type="ECO:0000256" key="2">
    <source>
        <dbReference type="ARBA" id="ARBA00007913"/>
    </source>
</evidence>
<evidence type="ECO:0000256" key="9">
    <source>
        <dbReference type="ARBA" id="ARBA00022833"/>
    </source>
</evidence>
<evidence type="ECO:0000256" key="4">
    <source>
        <dbReference type="ARBA" id="ARBA00022723"/>
    </source>
</evidence>
<dbReference type="GO" id="GO:0005737">
    <property type="term" value="C:cytoplasm"/>
    <property type="evidence" value="ECO:0007669"/>
    <property type="project" value="UniProtKB-SubCell"/>
</dbReference>
<dbReference type="Pfam" id="PF13086">
    <property type="entry name" value="AAA_11"/>
    <property type="match status" value="1"/>
</dbReference>
<evidence type="ECO:0000256" key="1">
    <source>
        <dbReference type="ARBA" id="ARBA00004496"/>
    </source>
</evidence>
<feature type="domain" description="Upf1" evidence="13">
    <location>
        <begin position="1"/>
        <end position="159"/>
    </location>
</feature>
<evidence type="ECO:0000256" key="6">
    <source>
        <dbReference type="ARBA" id="ARBA00022771"/>
    </source>
</evidence>
<feature type="region of interest" description="C4" evidence="11">
    <location>
        <begin position="68"/>
        <end position="98"/>
    </location>
</feature>
<dbReference type="SUPFAM" id="SSF52540">
    <property type="entry name" value="P-loop containing nucleoside triphosphate hydrolases"/>
    <property type="match status" value="1"/>
</dbReference>
<accession>A0A0A1U1T2</accession>
<dbReference type="CDD" id="cd18039">
    <property type="entry name" value="DEXXQc_UPF1"/>
    <property type="match status" value="1"/>
</dbReference>
<keyword evidence="3" id="KW-0963">Cytoplasm</keyword>
<comment type="caution">
    <text evidence="11">Lacks conserved residue(s) required for the propagation of feature annotation.</text>
</comment>
<evidence type="ECO:0000256" key="10">
    <source>
        <dbReference type="ARBA" id="ARBA00022840"/>
    </source>
</evidence>
<dbReference type="KEGG" id="eiv:EIN_418550"/>
<gene>
    <name evidence="14" type="ORF">EIN_418550</name>
</gene>
<dbReference type="InterPro" id="IPR041677">
    <property type="entry name" value="DNA2/NAM7_AAA_11"/>
</dbReference>
<evidence type="ECO:0000256" key="11">
    <source>
        <dbReference type="PROSITE-ProRule" id="PRU01341"/>
    </source>
</evidence>
<dbReference type="FunFam" id="3.40.50.300:FF:000097">
    <property type="entry name" value="Regulator of nonsense transcripts 1"/>
    <property type="match status" value="1"/>
</dbReference>
<feature type="compositionally biased region" description="Acidic residues" evidence="12">
    <location>
        <begin position="914"/>
        <end position="937"/>
    </location>
</feature>
<dbReference type="GeneID" id="14886992"/>
<organism evidence="14 15">
    <name type="scientific">Entamoeba invadens IP1</name>
    <dbReference type="NCBI Taxonomy" id="370355"/>
    <lineage>
        <taxon>Eukaryota</taxon>
        <taxon>Amoebozoa</taxon>
        <taxon>Evosea</taxon>
        <taxon>Archamoebae</taxon>
        <taxon>Mastigamoebida</taxon>
        <taxon>Entamoebidae</taxon>
        <taxon>Entamoeba</taxon>
    </lineage>
</organism>
<protein>
    <submittedName>
        <fullName evidence="14">Nonsense-mediated mRNA decay protein, putative</fullName>
    </submittedName>
</protein>
<dbReference type="GO" id="GO:0003723">
    <property type="term" value="F:RNA binding"/>
    <property type="evidence" value="ECO:0007669"/>
    <property type="project" value="InterPro"/>
</dbReference>
<keyword evidence="7" id="KW-0378">Hydrolase</keyword>
<dbReference type="InterPro" id="IPR018999">
    <property type="entry name" value="UPF1_CH/ZBD"/>
</dbReference>
<keyword evidence="4 11" id="KW-0479">Metal-binding</keyword>
<dbReference type="AlphaFoldDB" id="A0A0A1U1T2"/>
<keyword evidence="6 11" id="KW-0863">Zinc-finger</keyword>
<dbReference type="RefSeq" id="XP_004254747.1">
    <property type="nucleotide sequence ID" value="XM_004254699.1"/>
</dbReference>
<keyword evidence="5" id="KW-0547">Nucleotide-binding</keyword>
<dbReference type="GO" id="GO:0016787">
    <property type="term" value="F:hydrolase activity"/>
    <property type="evidence" value="ECO:0007669"/>
    <property type="project" value="UniProtKB-KW"/>
</dbReference>
<dbReference type="OrthoDB" id="6513042at2759"/>
<evidence type="ECO:0000259" key="13">
    <source>
        <dbReference type="PROSITE" id="PS51997"/>
    </source>
</evidence>
<sequence>MSERESIKCYYCGLRDGKKLLRCGCGRYFCNGVGEGHISHIVHHIARSTHKELRFPKDSKFRECTIECFLCRCRNPFVLGYIVLRNNPGTKTVICRECRYVETLTTMTDNWDVDSWKPLVQDKKFEEWICPSPSDAEMKFVVGVSGNEMRKKEFEWQTSKKKIRNDYYQEDLHQTYLNYHDCVQYQNTFTPLIKLEANADKNKRESEHLVNIDLKFDDVRKADEMKKTVHATFEVPANEEIRITINDTLMFFLPLKGKSVEVNEIHTYNEMVPDEKDKFFSRLHTLLVGTVQYIRGKDITVQFEKTPGVPIEKQIITQQHNAMKFSICFQWMSIPFKRKKTALQMFGESEEPHDFPTMSSYLRNRLLGMPKNPMDMVYEKDFKDEKEAYLAQHPTLQSMNAPNLPTLNQVQYEVVMKSFTQSLSLIQGPPGTGKTVTSATIIYHAVHSNPGKKVLVCAPSNIAVDQLAAKIVDTGVKVIRVFGKGRESENEPLYDYSLGKIVDDVMAQMKDKETLEKYKAFREEPEELAEADKNSILAVIRDIELKVFRECDVICCTCCVAGDRRLFGINNQIDTVLVDESTQAEEPEVLVCFMNSVRQIFLVGDHCQLGPVLNSKDARKYGLGLPMFSRLLQLGHEPYRLQFQYRMHPALSEFSSHTFYDGVLQNGVTALERQFNSLKRFWFVQNRPMMFVATAGKESFGSTATSYLNDEEVTVIRDIIVKMIDCGVSPEQIGVITPYIAQKQAIRVRLTKDTELGVNVMNAIEIASVDSFQGREKDFIIFSTVRSNSTNEIGFLKNPQRLNVSITRAKYGLVVVGNPSTLSSDPLWSLYLQFFIDHNVLVHGNINNLKPFPLVLEKKKIPIGMYQYTPLQMTYSDIEPLNDKPVTKRNNPNFEMANPLDAFKIGIDVDAVDDEPDLTISEDEKQQEEEEEEDFSDDGYTFM</sequence>
<dbReference type="PANTHER" id="PTHR10887:SF364">
    <property type="entry name" value="REGULATOR OF NONSENSE TRANSCRIPTS 1"/>
    <property type="match status" value="1"/>
</dbReference>
<keyword evidence="10" id="KW-0067">ATP-binding</keyword>
<evidence type="ECO:0000313" key="14">
    <source>
        <dbReference type="EMBL" id="ELP87976.1"/>
    </source>
</evidence>
<dbReference type="GO" id="GO:0005524">
    <property type="term" value="F:ATP binding"/>
    <property type="evidence" value="ECO:0007669"/>
    <property type="project" value="UniProtKB-KW"/>
</dbReference>
<dbReference type="EMBL" id="KB206772">
    <property type="protein sequence ID" value="ELP87976.1"/>
    <property type="molecule type" value="Genomic_DNA"/>
</dbReference>
<comment type="subcellular location">
    <subcellularLocation>
        <location evidence="1">Cytoplasm</location>
    </subcellularLocation>
</comment>
<dbReference type="GO" id="GO:0003724">
    <property type="term" value="F:RNA helicase activity"/>
    <property type="evidence" value="ECO:0007669"/>
    <property type="project" value="InterPro"/>
</dbReference>
<dbReference type="GO" id="GO:0000184">
    <property type="term" value="P:nuclear-transcribed mRNA catabolic process, nonsense-mediated decay"/>
    <property type="evidence" value="ECO:0007669"/>
    <property type="project" value="InterPro"/>
</dbReference>
<dbReference type="Pfam" id="PF09416">
    <property type="entry name" value="UPF1_Zn_bind"/>
    <property type="match status" value="1"/>
</dbReference>
<comment type="similarity">
    <text evidence="2">Belongs to the DNA2/NAM7 helicase family.</text>
</comment>
<keyword evidence="15" id="KW-1185">Reference proteome</keyword>
<reference evidence="14 15" key="1">
    <citation type="submission" date="2012-10" db="EMBL/GenBank/DDBJ databases">
        <authorList>
            <person name="Zafar N."/>
            <person name="Inman J."/>
            <person name="Hall N."/>
            <person name="Lorenzi H."/>
            <person name="Caler E."/>
        </authorList>
    </citation>
    <scope>NUCLEOTIDE SEQUENCE [LARGE SCALE GENOMIC DNA]</scope>
    <source>
        <strain evidence="14 15">IP1</strain>
    </source>
</reference>
<evidence type="ECO:0000256" key="7">
    <source>
        <dbReference type="ARBA" id="ARBA00022801"/>
    </source>
</evidence>
<feature type="region of interest" description="Disordered" evidence="12">
    <location>
        <begin position="914"/>
        <end position="943"/>
    </location>
</feature>
<dbReference type="InterPro" id="IPR027417">
    <property type="entry name" value="P-loop_NTPase"/>
</dbReference>
<dbReference type="Gene3D" id="3.40.50.300">
    <property type="entry name" value="P-loop containing nucleotide triphosphate hydrolases"/>
    <property type="match status" value="2"/>
</dbReference>
<keyword evidence="9 11" id="KW-0862">Zinc</keyword>